<keyword evidence="1" id="KW-0812">Transmembrane</keyword>
<dbReference type="Pfam" id="PF09335">
    <property type="entry name" value="VTT_dom"/>
    <property type="match status" value="1"/>
</dbReference>
<dbReference type="PANTHER" id="PTHR42709:SF4">
    <property type="entry name" value="INNER MEMBRANE PROTEIN YQAA"/>
    <property type="match status" value="1"/>
</dbReference>
<evidence type="ECO:0000313" key="3">
    <source>
        <dbReference type="EMBL" id="QQP84600.1"/>
    </source>
</evidence>
<dbReference type="PANTHER" id="PTHR42709">
    <property type="entry name" value="ALKALINE PHOSPHATASE LIKE PROTEIN"/>
    <property type="match status" value="1"/>
</dbReference>
<dbReference type="EMBL" id="CP067393">
    <property type="protein sequence ID" value="QQP84600.1"/>
    <property type="molecule type" value="Genomic_DNA"/>
</dbReference>
<organism evidence="3 4">
    <name type="scientific">Entomomonas asaccharolytica</name>
    <dbReference type="NCBI Taxonomy" id="2785331"/>
    <lineage>
        <taxon>Bacteria</taxon>
        <taxon>Pseudomonadati</taxon>
        <taxon>Pseudomonadota</taxon>
        <taxon>Gammaproteobacteria</taxon>
        <taxon>Pseudomonadales</taxon>
        <taxon>Pseudomonadaceae</taxon>
        <taxon>Entomomonas</taxon>
    </lineage>
</organism>
<dbReference type="Proteomes" id="UP000595278">
    <property type="component" value="Chromosome"/>
</dbReference>
<feature type="transmembrane region" description="Helical" evidence="1">
    <location>
        <begin position="41"/>
        <end position="61"/>
    </location>
</feature>
<dbReference type="GO" id="GO:0005886">
    <property type="term" value="C:plasma membrane"/>
    <property type="evidence" value="ECO:0007669"/>
    <property type="project" value="UniProtKB-ARBA"/>
</dbReference>
<evidence type="ECO:0000256" key="1">
    <source>
        <dbReference type="SAM" id="Phobius"/>
    </source>
</evidence>
<accession>A0A974ND90</accession>
<protein>
    <submittedName>
        <fullName evidence="3">DedA family protein</fullName>
    </submittedName>
</protein>
<evidence type="ECO:0000313" key="4">
    <source>
        <dbReference type="Proteomes" id="UP000595278"/>
    </source>
</evidence>
<dbReference type="InterPro" id="IPR032816">
    <property type="entry name" value="VTT_dom"/>
</dbReference>
<dbReference type="RefSeq" id="WP_201090497.1">
    <property type="nucleotide sequence ID" value="NZ_CP067393.1"/>
</dbReference>
<dbReference type="AlphaFoldDB" id="A0A974ND90"/>
<feature type="domain" description="VTT" evidence="2">
    <location>
        <begin position="40"/>
        <end position="141"/>
    </location>
</feature>
<dbReference type="InterPro" id="IPR051311">
    <property type="entry name" value="DedA_domain"/>
</dbReference>
<dbReference type="KEGG" id="eaz:JHT90_09270"/>
<keyword evidence="1" id="KW-0472">Membrane</keyword>
<proteinExistence type="predicted"/>
<gene>
    <name evidence="3" type="ORF">JHT90_09270</name>
</gene>
<reference evidence="3 4" key="1">
    <citation type="submission" date="2021-01" db="EMBL/GenBank/DDBJ databases">
        <title>Entomomonas sp. F2A isolated from a house cricket (Acheta domesticus).</title>
        <authorList>
            <person name="Spergser J."/>
            <person name="Busse H.-J."/>
        </authorList>
    </citation>
    <scope>NUCLEOTIDE SEQUENCE [LARGE SCALE GENOMIC DNA]</scope>
    <source>
        <strain evidence="3 4">F2A</strain>
    </source>
</reference>
<sequence length="147" mass="16521">MINLWVYASLFFVALLAATLLPLQSEALLIGLVLTDSQPISLLIIVATLGNVLGSTINWYLGRKLEQFSNRSWFPIKHETLVRAEVWYHKYGGKWSLLLSWMPVIGDPITMIAGIMRVPLWLFLTIVTTAKLARYCVLVAITLGLFS</sequence>
<name>A0A974ND90_9GAMM</name>
<evidence type="ECO:0000259" key="2">
    <source>
        <dbReference type="Pfam" id="PF09335"/>
    </source>
</evidence>
<feature type="transmembrane region" description="Helical" evidence="1">
    <location>
        <begin position="121"/>
        <end position="146"/>
    </location>
</feature>
<keyword evidence="4" id="KW-1185">Reference proteome</keyword>
<keyword evidence="1" id="KW-1133">Transmembrane helix</keyword>